<name>A0ABN6IX47_9CLOT</name>
<accession>A0ABN6IX47</accession>
<dbReference type="Gene3D" id="3.55.50.10">
    <property type="entry name" value="Baseplate protein-like domains"/>
    <property type="match status" value="1"/>
</dbReference>
<evidence type="ECO:0000313" key="2">
    <source>
        <dbReference type="Proteomes" id="UP000824633"/>
    </source>
</evidence>
<reference evidence="2" key="1">
    <citation type="submission" date="2021-07" db="EMBL/GenBank/DDBJ databases">
        <title>Complete genome sequencing of a Clostridium isolate.</title>
        <authorList>
            <person name="Ueki A."/>
            <person name="Tonouchi A."/>
        </authorList>
    </citation>
    <scope>NUCLEOTIDE SEQUENCE [LARGE SCALE GENOMIC DNA]</scope>
    <source>
        <strain evidence="2">C5S11</strain>
    </source>
</reference>
<dbReference type="RefSeq" id="WP_224037084.1">
    <property type="nucleotide sequence ID" value="NZ_AP024849.1"/>
</dbReference>
<proteinExistence type="predicted"/>
<dbReference type="EMBL" id="AP024849">
    <property type="protein sequence ID" value="BCZ45488.1"/>
    <property type="molecule type" value="Genomic_DNA"/>
</dbReference>
<evidence type="ECO:0008006" key="3">
    <source>
        <dbReference type="Google" id="ProtNLM"/>
    </source>
</evidence>
<organism evidence="1 2">
    <name type="scientific">Clostridium gelidum</name>
    <dbReference type="NCBI Taxonomy" id="704125"/>
    <lineage>
        <taxon>Bacteria</taxon>
        <taxon>Bacillati</taxon>
        <taxon>Bacillota</taxon>
        <taxon>Clostridia</taxon>
        <taxon>Eubacteriales</taxon>
        <taxon>Clostridiaceae</taxon>
        <taxon>Clostridium</taxon>
    </lineage>
</organism>
<sequence>MSEEYVYTYGDFIVSPYKFEKIKVLKITRELNEHAKLYINGVISDENTDKYVEEADDEASIKVSVKDNDGNITDLFEGIIANIGIDASNDVRTLEVEALSKTVLMDIEKKSRTFQNENDSYEEIFKKINAGYSNVQTFNNVTNGAKIDKLIVQYKESDWELIKRLASHFNGGVVSECQLTDIKYSLGASGDRKTYDINEFNYSIKKGLHEYKVKAANDDYDLDDMNLISYEITTNKIMNLYSAVNFKGRNIYVYKCEIEMVDGVLSNKYILRDEKGMKVRRIYNNKIVGLSLNGSILDTANDVVKINLEIDGNQDKSIARWFPYSTVYSSEDGTGWYCMPEVGDAIRLYFPDNEEKNSYAISSVNLESSNSQKRSDPSEKNIGTKYGKQIVMKPGAVEIIGNGNLLMRLTDDGGIEINSDKKIILDAKDDIEINGGAKITIKGDTGIDLTQAGANMNIQDNVTISGAKVNIQN</sequence>
<gene>
    <name evidence="1" type="ORF">psyc5s11_15550</name>
</gene>
<keyword evidence="2" id="KW-1185">Reference proteome</keyword>
<evidence type="ECO:0000313" key="1">
    <source>
        <dbReference type="EMBL" id="BCZ45488.1"/>
    </source>
</evidence>
<dbReference type="Proteomes" id="UP000824633">
    <property type="component" value="Chromosome"/>
</dbReference>
<dbReference type="SUPFAM" id="SSF69279">
    <property type="entry name" value="Phage tail proteins"/>
    <property type="match status" value="1"/>
</dbReference>
<protein>
    <recommendedName>
        <fullName evidence="3">Phage tail protein</fullName>
    </recommendedName>
</protein>